<reference evidence="2" key="1">
    <citation type="journal article" date="2019" name="Int. J. Syst. Evol. Microbiol.">
        <title>The Global Catalogue of Microorganisms (GCM) 10K type strain sequencing project: providing services to taxonomists for standard genome sequencing and annotation.</title>
        <authorList>
            <consortium name="The Broad Institute Genomics Platform"/>
            <consortium name="The Broad Institute Genome Sequencing Center for Infectious Disease"/>
            <person name="Wu L."/>
            <person name="Ma J."/>
        </authorList>
    </citation>
    <scope>NUCLEOTIDE SEQUENCE [LARGE SCALE GENOMIC DNA]</scope>
    <source>
        <strain evidence="2">JCM 4524</strain>
    </source>
</reference>
<sequence>MTTRIPHHDFRTDNKERRGCAPFGDEQHRGLIEVSGMRDVKRSIRTMPPDAEAAAVLQEWVEQADSLLDTALLDLSRADLSGADLAMALLTETVLRGARLVGTDLYRAHLEGAVLEEADLSRASLVKAELDEASLRGATLDEANLGSAQLWAVDARSARFRAARLHGVSLIDVRLEGADLTDASVRETSLKAVLDEHTVVRGLSGTLFGPAAIDRAGVRCEISGLELERWLNSRGAKVRVLNPRSEDITYYAKFSEGYSRSNPQGIVRRRMLNGVAHDEAFTRNLRWKPTEYLRLYELGHNEVDHVEISEAEAVTFIDAVAEENT</sequence>
<protein>
    <recommendedName>
        <fullName evidence="3">Pentapeptide repeat-containing protein</fullName>
    </recommendedName>
</protein>
<comment type="caution">
    <text evidence="1">The sequence shown here is derived from an EMBL/GenBank/DDBJ whole genome shotgun (WGS) entry which is preliminary data.</text>
</comment>
<dbReference type="SUPFAM" id="SSF141571">
    <property type="entry name" value="Pentapeptide repeat-like"/>
    <property type="match status" value="1"/>
</dbReference>
<keyword evidence="2" id="KW-1185">Reference proteome</keyword>
<organism evidence="1 2">
    <name type="scientific">Streptomyces vastus</name>
    <dbReference type="NCBI Taxonomy" id="285451"/>
    <lineage>
        <taxon>Bacteria</taxon>
        <taxon>Bacillati</taxon>
        <taxon>Actinomycetota</taxon>
        <taxon>Actinomycetes</taxon>
        <taxon>Kitasatosporales</taxon>
        <taxon>Streptomycetaceae</taxon>
        <taxon>Streptomyces</taxon>
    </lineage>
</organism>
<dbReference type="Gene3D" id="2.160.20.80">
    <property type="entry name" value="E3 ubiquitin-protein ligase SopA"/>
    <property type="match status" value="1"/>
</dbReference>
<evidence type="ECO:0000313" key="2">
    <source>
        <dbReference type="Proteomes" id="UP001500151"/>
    </source>
</evidence>
<dbReference type="InterPro" id="IPR051082">
    <property type="entry name" value="Pentapeptide-BTB/POZ_domain"/>
</dbReference>
<dbReference type="Proteomes" id="UP001500151">
    <property type="component" value="Unassembled WGS sequence"/>
</dbReference>
<gene>
    <name evidence="1" type="ORF">GCM10010307_79700</name>
</gene>
<proteinExistence type="predicted"/>
<evidence type="ECO:0000313" key="1">
    <source>
        <dbReference type="EMBL" id="GAA2661441.1"/>
    </source>
</evidence>
<accession>A0ABP6E8T2</accession>
<dbReference type="InterPro" id="IPR001646">
    <property type="entry name" value="5peptide_repeat"/>
</dbReference>
<dbReference type="EMBL" id="BAAASJ010000120">
    <property type="protein sequence ID" value="GAA2661441.1"/>
    <property type="molecule type" value="Genomic_DNA"/>
</dbReference>
<name>A0ABP6E8T2_9ACTN</name>
<evidence type="ECO:0008006" key="3">
    <source>
        <dbReference type="Google" id="ProtNLM"/>
    </source>
</evidence>
<dbReference type="PANTHER" id="PTHR14136:SF17">
    <property type="entry name" value="BTB_POZ DOMAIN-CONTAINING PROTEIN KCTD9"/>
    <property type="match status" value="1"/>
</dbReference>
<dbReference type="Pfam" id="PF00805">
    <property type="entry name" value="Pentapeptide"/>
    <property type="match status" value="2"/>
</dbReference>
<dbReference type="PANTHER" id="PTHR14136">
    <property type="entry name" value="BTB_POZ DOMAIN-CONTAINING PROTEIN KCTD9"/>
    <property type="match status" value="1"/>
</dbReference>